<dbReference type="VEuPathDB" id="FungiDB:ASPZODRAFT_16821"/>
<dbReference type="RefSeq" id="XP_022580736.1">
    <property type="nucleotide sequence ID" value="XM_022726856.1"/>
</dbReference>
<dbReference type="InterPro" id="IPR051033">
    <property type="entry name" value="SH3BGR"/>
</dbReference>
<dbReference type="PANTHER" id="PTHR12232:SF0">
    <property type="entry name" value="THIOREDOXIN DOMAIN-CONTAINING PROTEIN"/>
    <property type="match status" value="1"/>
</dbReference>
<dbReference type="AlphaFoldDB" id="A0A1L9SGD9"/>
<dbReference type="GeneID" id="34613320"/>
<dbReference type="SUPFAM" id="SSF52833">
    <property type="entry name" value="Thioredoxin-like"/>
    <property type="match status" value="1"/>
</dbReference>
<feature type="region of interest" description="Disordered" evidence="1">
    <location>
        <begin position="118"/>
        <end position="146"/>
    </location>
</feature>
<reference evidence="3" key="1">
    <citation type="journal article" date="2017" name="Genome Biol.">
        <title>Comparative genomics reveals high biological diversity and specific adaptations in the industrially and medically important fungal genus Aspergillus.</title>
        <authorList>
            <person name="de Vries R.P."/>
            <person name="Riley R."/>
            <person name="Wiebenga A."/>
            <person name="Aguilar-Osorio G."/>
            <person name="Amillis S."/>
            <person name="Uchima C.A."/>
            <person name="Anderluh G."/>
            <person name="Asadollahi M."/>
            <person name="Askin M."/>
            <person name="Barry K."/>
            <person name="Battaglia E."/>
            <person name="Bayram O."/>
            <person name="Benocci T."/>
            <person name="Braus-Stromeyer S.A."/>
            <person name="Caldana C."/>
            <person name="Canovas D."/>
            <person name="Cerqueira G.C."/>
            <person name="Chen F."/>
            <person name="Chen W."/>
            <person name="Choi C."/>
            <person name="Clum A."/>
            <person name="Dos Santos R.A."/>
            <person name="Damasio A.R."/>
            <person name="Diallinas G."/>
            <person name="Emri T."/>
            <person name="Fekete E."/>
            <person name="Flipphi M."/>
            <person name="Freyberg S."/>
            <person name="Gallo A."/>
            <person name="Gournas C."/>
            <person name="Habgood R."/>
            <person name="Hainaut M."/>
            <person name="Harispe M.L."/>
            <person name="Henrissat B."/>
            <person name="Hilden K.S."/>
            <person name="Hope R."/>
            <person name="Hossain A."/>
            <person name="Karabika E."/>
            <person name="Karaffa L."/>
            <person name="Karanyi Z."/>
            <person name="Krasevec N."/>
            <person name="Kuo A."/>
            <person name="Kusch H."/>
            <person name="LaButti K."/>
            <person name="Lagendijk E.L."/>
            <person name="Lapidus A."/>
            <person name="Levasseur A."/>
            <person name="Lindquist E."/>
            <person name="Lipzen A."/>
            <person name="Logrieco A.F."/>
            <person name="MacCabe A."/>
            <person name="Maekelae M.R."/>
            <person name="Malavazi I."/>
            <person name="Melin P."/>
            <person name="Meyer V."/>
            <person name="Mielnichuk N."/>
            <person name="Miskei M."/>
            <person name="Molnar A.P."/>
            <person name="Mule G."/>
            <person name="Ngan C.Y."/>
            <person name="Orejas M."/>
            <person name="Orosz E."/>
            <person name="Ouedraogo J.P."/>
            <person name="Overkamp K.M."/>
            <person name="Park H.-S."/>
            <person name="Perrone G."/>
            <person name="Piumi F."/>
            <person name="Punt P.J."/>
            <person name="Ram A.F."/>
            <person name="Ramon A."/>
            <person name="Rauscher S."/>
            <person name="Record E."/>
            <person name="Riano-Pachon D.M."/>
            <person name="Robert V."/>
            <person name="Roehrig J."/>
            <person name="Ruller R."/>
            <person name="Salamov A."/>
            <person name="Salih N.S."/>
            <person name="Samson R.A."/>
            <person name="Sandor E."/>
            <person name="Sanguinetti M."/>
            <person name="Schuetze T."/>
            <person name="Sepcic K."/>
            <person name="Shelest E."/>
            <person name="Sherlock G."/>
            <person name="Sophianopoulou V."/>
            <person name="Squina F.M."/>
            <person name="Sun H."/>
            <person name="Susca A."/>
            <person name="Todd R.B."/>
            <person name="Tsang A."/>
            <person name="Unkles S.E."/>
            <person name="van de Wiele N."/>
            <person name="van Rossen-Uffink D."/>
            <person name="Oliveira J.V."/>
            <person name="Vesth T.C."/>
            <person name="Visser J."/>
            <person name="Yu J.-H."/>
            <person name="Zhou M."/>
            <person name="Andersen M.R."/>
            <person name="Archer D.B."/>
            <person name="Baker S.E."/>
            <person name="Benoit I."/>
            <person name="Brakhage A.A."/>
            <person name="Braus G.H."/>
            <person name="Fischer R."/>
            <person name="Frisvad J.C."/>
            <person name="Goldman G.H."/>
            <person name="Houbraken J."/>
            <person name="Oakley B."/>
            <person name="Pocsi I."/>
            <person name="Scazzocchio C."/>
            <person name="Seiboth B."/>
            <person name="vanKuyk P.A."/>
            <person name="Wortman J."/>
            <person name="Dyer P.S."/>
            <person name="Grigoriev I.V."/>
        </authorList>
    </citation>
    <scope>NUCLEOTIDE SEQUENCE [LARGE SCALE GENOMIC DNA]</scope>
    <source>
        <strain evidence="3">CBS 506.65</strain>
    </source>
</reference>
<gene>
    <name evidence="2" type="ORF">ASPZODRAFT_16821</name>
</gene>
<dbReference type="OrthoDB" id="9932926at2759"/>
<dbReference type="InterPro" id="IPR036249">
    <property type="entry name" value="Thioredoxin-like_sf"/>
</dbReference>
<feature type="compositionally biased region" description="Polar residues" evidence="1">
    <location>
        <begin position="125"/>
        <end position="135"/>
    </location>
</feature>
<dbReference type="PROSITE" id="PS51354">
    <property type="entry name" value="GLUTAREDOXIN_2"/>
    <property type="match status" value="1"/>
</dbReference>
<evidence type="ECO:0000313" key="2">
    <source>
        <dbReference type="EMBL" id="OJJ46226.1"/>
    </source>
</evidence>
<dbReference type="STRING" id="1073090.A0A1L9SGD9"/>
<name>A0A1L9SGD9_9EURO</name>
<keyword evidence="3" id="KW-1185">Reference proteome</keyword>
<organism evidence="2 3">
    <name type="scientific">Penicilliopsis zonata CBS 506.65</name>
    <dbReference type="NCBI Taxonomy" id="1073090"/>
    <lineage>
        <taxon>Eukaryota</taxon>
        <taxon>Fungi</taxon>
        <taxon>Dikarya</taxon>
        <taxon>Ascomycota</taxon>
        <taxon>Pezizomycotina</taxon>
        <taxon>Eurotiomycetes</taxon>
        <taxon>Eurotiomycetidae</taxon>
        <taxon>Eurotiales</taxon>
        <taxon>Aspergillaceae</taxon>
        <taxon>Penicilliopsis</taxon>
    </lineage>
</organism>
<dbReference type="PANTHER" id="PTHR12232">
    <property type="entry name" value="SH3 DOMAIN-BINDING GLUTAMIC ACID-RICH-LIKE PROTEIN"/>
    <property type="match status" value="1"/>
</dbReference>
<dbReference type="EMBL" id="KV878343">
    <property type="protein sequence ID" value="OJJ46226.1"/>
    <property type="molecule type" value="Genomic_DNA"/>
</dbReference>
<feature type="compositionally biased region" description="Basic and acidic residues" evidence="1">
    <location>
        <begin position="180"/>
        <end position="218"/>
    </location>
</feature>
<evidence type="ECO:0000256" key="1">
    <source>
        <dbReference type="SAM" id="MobiDB-lite"/>
    </source>
</evidence>
<feature type="compositionally biased region" description="Basic and acidic residues" evidence="1">
    <location>
        <begin position="279"/>
        <end position="300"/>
    </location>
</feature>
<proteinExistence type="predicted"/>
<feature type="region of interest" description="Disordered" evidence="1">
    <location>
        <begin position="232"/>
        <end position="349"/>
    </location>
</feature>
<dbReference type="Gene3D" id="3.40.30.10">
    <property type="entry name" value="Glutaredoxin"/>
    <property type="match status" value="1"/>
</dbReference>
<feature type="compositionally biased region" description="Basic and acidic residues" evidence="1">
    <location>
        <begin position="160"/>
        <end position="169"/>
    </location>
</feature>
<accession>A0A1L9SGD9</accession>
<sequence length="349" mass="37824">MSDSTLYLYTSLTAGSSHIVTATARIETILKANKVPFRAIDIATDDAARRLWGRKGRGKKIPGLVKFNQVVGDLEEVEEWNEYGELRMVINAVEDLDSIPADLTDSTASATAAVVASTPQATPQVPKQSTIQIQSPPAKKEKKDEQATLALRQASLEAASKAKEQKQAKLEAATASKSTTGEKVEERKEEKEEKKEEKEEKEEKEKEEETKVAQEVKRPSLISEVAAVSTADMHADTGVREHHRTSIVSATSDAEKEQVAKDLRKSISSGRPECVSGLKSEREGENEAKGTAKDEAVIKEEPEEPEAEATTVLAESVSTPGDAGKDGEEPLTQKQDPKAAEEATTSVDD</sequence>
<dbReference type="Proteomes" id="UP000184188">
    <property type="component" value="Unassembled WGS sequence"/>
</dbReference>
<protein>
    <submittedName>
        <fullName evidence="2">Uncharacterized protein</fullName>
    </submittedName>
</protein>
<feature type="region of interest" description="Disordered" evidence="1">
    <location>
        <begin position="160"/>
        <end position="218"/>
    </location>
</feature>
<dbReference type="GO" id="GO:0005737">
    <property type="term" value="C:cytoplasm"/>
    <property type="evidence" value="ECO:0007669"/>
    <property type="project" value="TreeGrafter"/>
</dbReference>
<feature type="compositionally biased region" description="Basic and acidic residues" evidence="1">
    <location>
        <begin position="253"/>
        <end position="265"/>
    </location>
</feature>
<evidence type="ECO:0000313" key="3">
    <source>
        <dbReference type="Proteomes" id="UP000184188"/>
    </source>
</evidence>